<accession>A0A645F8A8</accession>
<dbReference type="EMBL" id="VSSQ01055682">
    <property type="protein sequence ID" value="MPN09569.1"/>
    <property type="molecule type" value="Genomic_DNA"/>
</dbReference>
<gene>
    <name evidence="1" type="ORF">SDC9_156860</name>
</gene>
<name>A0A645F8A8_9ZZZZ</name>
<reference evidence="1" key="1">
    <citation type="submission" date="2019-08" db="EMBL/GenBank/DDBJ databases">
        <authorList>
            <person name="Kucharzyk K."/>
            <person name="Murdoch R.W."/>
            <person name="Higgins S."/>
            <person name="Loffler F."/>
        </authorList>
    </citation>
    <scope>NUCLEOTIDE SEQUENCE</scope>
</reference>
<proteinExistence type="predicted"/>
<dbReference type="AlphaFoldDB" id="A0A645F8A8"/>
<evidence type="ECO:0000313" key="1">
    <source>
        <dbReference type="EMBL" id="MPN09569.1"/>
    </source>
</evidence>
<protein>
    <submittedName>
        <fullName evidence="1">Uncharacterized protein</fullName>
    </submittedName>
</protein>
<organism evidence="1">
    <name type="scientific">bioreactor metagenome</name>
    <dbReference type="NCBI Taxonomy" id="1076179"/>
    <lineage>
        <taxon>unclassified sequences</taxon>
        <taxon>metagenomes</taxon>
        <taxon>ecological metagenomes</taxon>
    </lineage>
</organism>
<sequence>MHYLVGRALQEGRIDAYDRAHPGRRESGCVDEHVFFGDAGVKKSLRVRLGKVFKFGAVFHRRGADGQPRVFAGHVAEHPRHLPAPARSRAGGRLCGGVYLCFGAYSMEE</sequence>
<comment type="caution">
    <text evidence="1">The sequence shown here is derived from an EMBL/GenBank/DDBJ whole genome shotgun (WGS) entry which is preliminary data.</text>
</comment>